<gene>
    <name evidence="6 8" type="primary">rplU</name>
    <name evidence="8" type="ORF">ACFSR2_24235</name>
</gene>
<keyword evidence="2 6" id="KW-0699">rRNA-binding</keyword>
<evidence type="ECO:0000256" key="3">
    <source>
        <dbReference type="ARBA" id="ARBA00022884"/>
    </source>
</evidence>
<evidence type="ECO:0000256" key="1">
    <source>
        <dbReference type="ARBA" id="ARBA00008563"/>
    </source>
</evidence>
<evidence type="ECO:0000256" key="5">
    <source>
        <dbReference type="ARBA" id="ARBA00023274"/>
    </source>
</evidence>
<dbReference type="Pfam" id="PF00829">
    <property type="entry name" value="Ribosomal_L21p"/>
    <property type="match status" value="1"/>
</dbReference>
<protein>
    <recommendedName>
        <fullName evidence="6">Large ribosomal subunit protein bL21</fullName>
    </recommendedName>
</protein>
<evidence type="ECO:0000256" key="2">
    <source>
        <dbReference type="ARBA" id="ARBA00022730"/>
    </source>
</evidence>
<dbReference type="NCBIfam" id="TIGR00061">
    <property type="entry name" value="L21"/>
    <property type="match status" value="1"/>
</dbReference>
<keyword evidence="9" id="KW-1185">Reference proteome</keyword>
<dbReference type="GO" id="GO:0005840">
    <property type="term" value="C:ribosome"/>
    <property type="evidence" value="ECO:0007669"/>
    <property type="project" value="UniProtKB-KW"/>
</dbReference>
<dbReference type="InterPro" id="IPR028909">
    <property type="entry name" value="bL21-like"/>
</dbReference>
<dbReference type="HAMAP" id="MF_01363">
    <property type="entry name" value="Ribosomal_bL21"/>
    <property type="match status" value="1"/>
</dbReference>
<comment type="function">
    <text evidence="6 7">This protein binds to 23S rRNA in the presence of protein L20.</text>
</comment>
<evidence type="ECO:0000256" key="4">
    <source>
        <dbReference type="ARBA" id="ARBA00022980"/>
    </source>
</evidence>
<comment type="similarity">
    <text evidence="1 6 7">Belongs to the bacterial ribosomal protein bL21 family.</text>
</comment>
<dbReference type="PANTHER" id="PTHR21349">
    <property type="entry name" value="50S RIBOSOMAL PROTEIN L21"/>
    <property type="match status" value="1"/>
</dbReference>
<keyword evidence="5 6" id="KW-0687">Ribonucleoprotein</keyword>
<accession>A0ABW5JD89</accession>
<dbReference type="SUPFAM" id="SSF141091">
    <property type="entry name" value="L21p-like"/>
    <property type="match status" value="1"/>
</dbReference>
<dbReference type="EMBL" id="JBHULC010000039">
    <property type="protein sequence ID" value="MFD2524032.1"/>
    <property type="molecule type" value="Genomic_DNA"/>
</dbReference>
<keyword evidence="4 6" id="KW-0689">Ribosomal protein</keyword>
<dbReference type="InterPro" id="IPR018258">
    <property type="entry name" value="Ribosomal_bL21_CS"/>
</dbReference>
<evidence type="ECO:0000256" key="6">
    <source>
        <dbReference type="HAMAP-Rule" id="MF_01363"/>
    </source>
</evidence>
<dbReference type="PROSITE" id="PS01169">
    <property type="entry name" value="RIBOSOMAL_L21"/>
    <property type="match status" value="1"/>
</dbReference>
<dbReference type="Proteomes" id="UP001597510">
    <property type="component" value="Unassembled WGS sequence"/>
</dbReference>
<dbReference type="RefSeq" id="WP_340238635.1">
    <property type="nucleotide sequence ID" value="NZ_JBBEWC010000010.1"/>
</dbReference>
<organism evidence="8 9">
    <name type="scientific">Emticicia soli</name>
    <dbReference type="NCBI Taxonomy" id="2027878"/>
    <lineage>
        <taxon>Bacteria</taxon>
        <taxon>Pseudomonadati</taxon>
        <taxon>Bacteroidota</taxon>
        <taxon>Cytophagia</taxon>
        <taxon>Cytophagales</taxon>
        <taxon>Leadbetterellaceae</taxon>
        <taxon>Emticicia</taxon>
    </lineage>
</organism>
<name>A0ABW5JD89_9BACT</name>
<reference evidence="9" key="1">
    <citation type="journal article" date="2019" name="Int. J. Syst. Evol. Microbiol.">
        <title>The Global Catalogue of Microorganisms (GCM) 10K type strain sequencing project: providing services to taxonomists for standard genome sequencing and annotation.</title>
        <authorList>
            <consortium name="The Broad Institute Genomics Platform"/>
            <consortium name="The Broad Institute Genome Sequencing Center for Infectious Disease"/>
            <person name="Wu L."/>
            <person name="Ma J."/>
        </authorList>
    </citation>
    <scope>NUCLEOTIDE SEQUENCE [LARGE SCALE GENOMIC DNA]</scope>
    <source>
        <strain evidence="9">KCTC 52344</strain>
    </source>
</reference>
<evidence type="ECO:0000256" key="7">
    <source>
        <dbReference type="RuleBase" id="RU000562"/>
    </source>
</evidence>
<evidence type="ECO:0000313" key="8">
    <source>
        <dbReference type="EMBL" id="MFD2524032.1"/>
    </source>
</evidence>
<evidence type="ECO:0000313" key="9">
    <source>
        <dbReference type="Proteomes" id="UP001597510"/>
    </source>
</evidence>
<dbReference type="InterPro" id="IPR001787">
    <property type="entry name" value="Ribosomal_bL21"/>
</dbReference>
<keyword evidence="3 6" id="KW-0694">RNA-binding</keyword>
<comment type="subunit">
    <text evidence="6">Part of the 50S ribosomal subunit. Contacts protein L20.</text>
</comment>
<proteinExistence type="inferred from homology"/>
<comment type="caution">
    <text evidence="8">The sequence shown here is derived from an EMBL/GenBank/DDBJ whole genome shotgun (WGS) entry which is preliminary data.</text>
</comment>
<dbReference type="PANTHER" id="PTHR21349:SF0">
    <property type="entry name" value="LARGE RIBOSOMAL SUBUNIT PROTEIN BL21M"/>
    <property type="match status" value="1"/>
</dbReference>
<sequence>MYAIVEIAGQQFKVEKGRTLYTHRLEGEANAELVFDKVLLVDNGGVISVGAPTVEGASVKATIIEHLKGEKVIVFKKKRRKGYVKKNGHRQYLTKIQIDEIAA</sequence>
<dbReference type="InterPro" id="IPR036164">
    <property type="entry name" value="bL21-like_sf"/>
</dbReference>